<dbReference type="eggNOG" id="COG3272">
    <property type="taxonomic scope" value="Bacteria"/>
</dbReference>
<dbReference type="HOGENOM" id="CLU_076318_0_1_9"/>
<dbReference type="PANTHER" id="PTHR30087">
    <property type="entry name" value="INNER MEMBRANE PROTEIN"/>
    <property type="match status" value="1"/>
</dbReference>
<accession>M1E7V5</accession>
<dbReference type="Pfam" id="PF08349">
    <property type="entry name" value="DUF1722"/>
    <property type="match status" value="1"/>
</dbReference>
<feature type="domain" description="DUF1722" evidence="1">
    <location>
        <begin position="191"/>
        <end position="308"/>
    </location>
</feature>
<keyword evidence="3" id="KW-1185">Reference proteome</keyword>
<dbReference type="eggNOG" id="COG1683">
    <property type="taxonomic scope" value="Bacteria"/>
</dbReference>
<organism evidence="2 3">
    <name type="scientific">Thermodesulfobium narugense DSM 14796</name>
    <dbReference type="NCBI Taxonomy" id="747365"/>
    <lineage>
        <taxon>Bacteria</taxon>
        <taxon>Pseudomonadati</taxon>
        <taxon>Thermodesulfobiota</taxon>
        <taxon>Thermodesulfobiia</taxon>
        <taxon>Thermodesulfobiales</taxon>
        <taxon>Thermodesulfobiaceae</taxon>
        <taxon>Thermodesulfobium</taxon>
    </lineage>
</organism>
<evidence type="ECO:0000313" key="3">
    <source>
        <dbReference type="Proteomes" id="UP000011765"/>
    </source>
</evidence>
<evidence type="ECO:0000313" key="2">
    <source>
        <dbReference type="EMBL" id="AEE14635.1"/>
    </source>
</evidence>
<reference evidence="2 3" key="1">
    <citation type="submission" date="2011-04" db="EMBL/GenBank/DDBJ databases">
        <title>The complete genome of Thermodesulfobium narugense DSM 14796.</title>
        <authorList>
            <consortium name="US DOE Joint Genome Institute (JGI-PGF)"/>
            <person name="Lucas S."/>
            <person name="Han J."/>
            <person name="Lapidus A."/>
            <person name="Bruce D."/>
            <person name="Goodwin L."/>
            <person name="Pitluck S."/>
            <person name="Peters L."/>
            <person name="Kyrpides N."/>
            <person name="Mavromatis K."/>
            <person name="Pagani I."/>
            <person name="Ivanova N."/>
            <person name="Ovchinnikova G."/>
            <person name="Zhang X."/>
            <person name="Saunders L."/>
            <person name="Detter J.C."/>
            <person name="Tapia R."/>
            <person name="Han C."/>
            <person name="Land M."/>
            <person name="Hauser L."/>
            <person name="Markowitz V."/>
            <person name="Cheng J.-F."/>
            <person name="Hugenholtz P."/>
            <person name="Woyke T."/>
            <person name="Wu D."/>
            <person name="Spring S."/>
            <person name="Schroeder M."/>
            <person name="Brambilla E."/>
            <person name="Klenk H.-P."/>
            <person name="Eisen J.A."/>
        </authorList>
    </citation>
    <scope>NUCLEOTIDE SEQUENCE [LARGE SCALE GENOMIC DNA]</scope>
    <source>
        <strain evidence="2 3">DSM 14796</strain>
    </source>
</reference>
<dbReference type="STRING" id="747365.Thena_1006"/>
<dbReference type="OrthoDB" id="9797779at2"/>
<gene>
    <name evidence="2" type="ORF">Thena_1006</name>
</gene>
<dbReference type="KEGG" id="tnr:Thena_1006"/>
<protein>
    <recommendedName>
        <fullName evidence="1">DUF1722 domain-containing protein</fullName>
    </recommendedName>
</protein>
<sequence length="312" mass="36652">MTFYKPRIIISACLDMQQVRYNGSFVKDDFVLKLKNYCEFIPICPEISINLGVPRDRLILYKSNNEIRLFQTLTNKDLTDGMLRFSDNFLKNLNDFDGFLLKAKSPSCAIGNALVYKDKEAKVFHAKGRGIFGSEIIRNFPNYPIEDEGRLRDVNIKQNFLIKVFALANLRNSKSTMNNINKLMEFHRENKYLLMAFNQQKLKSMGTLIAKFKKDDNFEKIKEIYFNLFVSSLASYVNKGKYLNVLQHIYGYFSDKLNKNEKKYFISLTDKYINNIVDLRTLIEILKIWSLRFENKYILNQTFLNPYPDELG</sequence>
<proteinExistence type="predicted"/>
<dbReference type="Pfam" id="PF04463">
    <property type="entry name" value="2-thiour_desulf"/>
    <property type="match status" value="1"/>
</dbReference>
<dbReference type="InterPro" id="IPR013560">
    <property type="entry name" value="DUF1722"/>
</dbReference>
<dbReference type="EMBL" id="CP002690">
    <property type="protein sequence ID" value="AEE14635.1"/>
    <property type="molecule type" value="Genomic_DNA"/>
</dbReference>
<dbReference type="InterPro" id="IPR007553">
    <property type="entry name" value="2-thiour_desulf"/>
</dbReference>
<name>M1E7V5_9BACT</name>
<dbReference type="AlphaFoldDB" id="M1E7V5"/>
<dbReference type="Proteomes" id="UP000011765">
    <property type="component" value="Chromosome"/>
</dbReference>
<dbReference type="PANTHER" id="PTHR30087:SF0">
    <property type="entry name" value="INNER MEMBRANE PROTEIN"/>
    <property type="match status" value="1"/>
</dbReference>
<evidence type="ECO:0000259" key="1">
    <source>
        <dbReference type="Pfam" id="PF08349"/>
    </source>
</evidence>
<dbReference type="RefSeq" id="WP_013756358.1">
    <property type="nucleotide sequence ID" value="NC_015499.1"/>
</dbReference>